<feature type="compositionally biased region" description="Polar residues" evidence="15">
    <location>
        <begin position="87"/>
        <end position="107"/>
    </location>
</feature>
<comment type="subcellular location">
    <subcellularLocation>
        <location evidence="3">Cytoplasm</location>
    </subcellularLocation>
    <subcellularLocation>
        <location evidence="2">Nucleus</location>
    </subcellularLocation>
</comment>
<feature type="region of interest" description="Disordered" evidence="15">
    <location>
        <begin position="87"/>
        <end position="155"/>
    </location>
</feature>
<dbReference type="SUPFAM" id="SSF53098">
    <property type="entry name" value="Ribonuclease H-like"/>
    <property type="match status" value="2"/>
</dbReference>
<organism evidence="16 17">
    <name type="scientific">Haemaphysalis longicornis</name>
    <name type="common">Bush tick</name>
    <dbReference type="NCBI Taxonomy" id="44386"/>
    <lineage>
        <taxon>Eukaryota</taxon>
        <taxon>Metazoa</taxon>
        <taxon>Ecdysozoa</taxon>
        <taxon>Arthropoda</taxon>
        <taxon>Chelicerata</taxon>
        <taxon>Arachnida</taxon>
        <taxon>Acari</taxon>
        <taxon>Parasitiformes</taxon>
        <taxon>Ixodida</taxon>
        <taxon>Ixodoidea</taxon>
        <taxon>Ixodidae</taxon>
        <taxon>Haemaphysalinae</taxon>
        <taxon>Haemaphysalis</taxon>
    </lineage>
</organism>
<evidence type="ECO:0000256" key="10">
    <source>
        <dbReference type="ARBA" id="ARBA00022839"/>
    </source>
</evidence>
<keyword evidence="13" id="KW-0804">Transcription</keyword>
<comment type="similarity">
    <text evidence="4">Belongs to the CAF1 family.</text>
</comment>
<evidence type="ECO:0000256" key="4">
    <source>
        <dbReference type="ARBA" id="ARBA00008372"/>
    </source>
</evidence>
<evidence type="ECO:0000256" key="3">
    <source>
        <dbReference type="ARBA" id="ARBA00004496"/>
    </source>
</evidence>
<evidence type="ECO:0000256" key="13">
    <source>
        <dbReference type="ARBA" id="ARBA00023163"/>
    </source>
</evidence>
<evidence type="ECO:0000256" key="2">
    <source>
        <dbReference type="ARBA" id="ARBA00004123"/>
    </source>
</evidence>
<dbReference type="Pfam" id="PF04857">
    <property type="entry name" value="CAF1"/>
    <property type="match status" value="1"/>
</dbReference>
<dbReference type="EMBL" id="JABSTR010000005">
    <property type="protein sequence ID" value="KAH9370942.1"/>
    <property type="molecule type" value="Genomic_DNA"/>
</dbReference>
<dbReference type="InterPro" id="IPR039637">
    <property type="entry name" value="CNOT7/CNOT8/Pop2"/>
</dbReference>
<keyword evidence="17" id="KW-1185">Reference proteome</keyword>
<dbReference type="Proteomes" id="UP000821853">
    <property type="component" value="Chromosome 3"/>
</dbReference>
<dbReference type="GO" id="GO:0030014">
    <property type="term" value="C:CCR4-NOT complex"/>
    <property type="evidence" value="ECO:0007669"/>
    <property type="project" value="InterPro"/>
</dbReference>
<evidence type="ECO:0000313" key="16">
    <source>
        <dbReference type="EMBL" id="KAH9370942.1"/>
    </source>
</evidence>
<evidence type="ECO:0000256" key="11">
    <source>
        <dbReference type="ARBA" id="ARBA00022884"/>
    </source>
</evidence>
<gene>
    <name evidence="16" type="ORF">HPB48_012245</name>
</gene>
<protein>
    <recommendedName>
        <fullName evidence="5">poly(A)-specific ribonuclease</fullName>
        <ecNumber evidence="5">3.1.13.4</ecNumber>
    </recommendedName>
</protein>
<dbReference type="PANTHER" id="PTHR10797">
    <property type="entry name" value="CCR4-NOT TRANSCRIPTION COMPLEX SUBUNIT"/>
    <property type="match status" value="1"/>
</dbReference>
<evidence type="ECO:0000256" key="9">
    <source>
        <dbReference type="ARBA" id="ARBA00022801"/>
    </source>
</evidence>
<dbReference type="AlphaFoldDB" id="A0A9J6FXU0"/>
<keyword evidence="11" id="KW-0694">RNA-binding</keyword>
<dbReference type="InterPro" id="IPR012337">
    <property type="entry name" value="RNaseH-like_sf"/>
</dbReference>
<feature type="compositionally biased region" description="Polar residues" evidence="15">
    <location>
        <begin position="346"/>
        <end position="358"/>
    </location>
</feature>
<comment type="caution">
    <text evidence="16">The sequence shown here is derived from an EMBL/GenBank/DDBJ whole genome shotgun (WGS) entry which is preliminary data.</text>
</comment>
<keyword evidence="7" id="KW-0540">Nuclease</keyword>
<reference evidence="16 17" key="1">
    <citation type="journal article" date="2020" name="Cell">
        <title>Large-Scale Comparative Analyses of Tick Genomes Elucidate Their Genetic Diversity and Vector Capacities.</title>
        <authorList>
            <consortium name="Tick Genome and Microbiome Consortium (TIGMIC)"/>
            <person name="Jia N."/>
            <person name="Wang J."/>
            <person name="Shi W."/>
            <person name="Du L."/>
            <person name="Sun Y."/>
            <person name="Zhan W."/>
            <person name="Jiang J.F."/>
            <person name="Wang Q."/>
            <person name="Zhang B."/>
            <person name="Ji P."/>
            <person name="Bell-Sakyi L."/>
            <person name="Cui X.M."/>
            <person name="Yuan T.T."/>
            <person name="Jiang B.G."/>
            <person name="Yang W.F."/>
            <person name="Lam T.T."/>
            <person name="Chang Q.C."/>
            <person name="Ding S.J."/>
            <person name="Wang X.J."/>
            <person name="Zhu J.G."/>
            <person name="Ruan X.D."/>
            <person name="Zhao L."/>
            <person name="Wei J.T."/>
            <person name="Ye R.Z."/>
            <person name="Que T.C."/>
            <person name="Du C.H."/>
            <person name="Zhou Y.H."/>
            <person name="Cheng J.X."/>
            <person name="Dai P.F."/>
            <person name="Guo W.B."/>
            <person name="Han X.H."/>
            <person name="Huang E.J."/>
            <person name="Li L.F."/>
            <person name="Wei W."/>
            <person name="Gao Y.C."/>
            <person name="Liu J.Z."/>
            <person name="Shao H.Z."/>
            <person name="Wang X."/>
            <person name="Wang C.C."/>
            <person name="Yang T.C."/>
            <person name="Huo Q.B."/>
            <person name="Li W."/>
            <person name="Chen H.Y."/>
            <person name="Chen S.E."/>
            <person name="Zhou L.G."/>
            <person name="Ni X.B."/>
            <person name="Tian J.H."/>
            <person name="Sheng Y."/>
            <person name="Liu T."/>
            <person name="Pan Y.S."/>
            <person name="Xia L.Y."/>
            <person name="Li J."/>
            <person name="Zhao F."/>
            <person name="Cao W.C."/>
        </authorList>
    </citation>
    <scope>NUCLEOTIDE SEQUENCE [LARGE SCALE GENOMIC DNA]</scope>
    <source>
        <strain evidence="16">HaeL-2018</strain>
    </source>
</reference>
<evidence type="ECO:0000256" key="14">
    <source>
        <dbReference type="ARBA" id="ARBA00023242"/>
    </source>
</evidence>
<evidence type="ECO:0000256" key="8">
    <source>
        <dbReference type="ARBA" id="ARBA00022723"/>
    </source>
</evidence>
<dbReference type="InterPro" id="IPR036397">
    <property type="entry name" value="RNaseH_sf"/>
</dbReference>
<evidence type="ECO:0000256" key="5">
    <source>
        <dbReference type="ARBA" id="ARBA00012161"/>
    </source>
</evidence>
<accession>A0A9J6FXU0</accession>
<dbReference type="InterPro" id="IPR006941">
    <property type="entry name" value="RNase_CAF1"/>
</dbReference>
<keyword evidence="12" id="KW-0805">Transcription regulation</keyword>
<evidence type="ECO:0000256" key="12">
    <source>
        <dbReference type="ARBA" id="ARBA00023015"/>
    </source>
</evidence>
<dbReference type="GO" id="GO:0005634">
    <property type="term" value="C:nucleus"/>
    <property type="evidence" value="ECO:0007669"/>
    <property type="project" value="UniProtKB-SubCell"/>
</dbReference>
<dbReference type="GO" id="GO:0004535">
    <property type="term" value="F:poly(A)-specific ribonuclease activity"/>
    <property type="evidence" value="ECO:0007669"/>
    <property type="project" value="UniProtKB-EC"/>
</dbReference>
<feature type="region of interest" description="Disordered" evidence="15">
    <location>
        <begin position="322"/>
        <end position="358"/>
    </location>
</feature>
<dbReference type="OrthoDB" id="1164111at2759"/>
<dbReference type="GO" id="GO:0003723">
    <property type="term" value="F:RNA binding"/>
    <property type="evidence" value="ECO:0007669"/>
    <property type="project" value="UniProtKB-KW"/>
</dbReference>
<dbReference type="GO" id="GO:0046872">
    <property type="term" value="F:metal ion binding"/>
    <property type="evidence" value="ECO:0007669"/>
    <property type="project" value="UniProtKB-KW"/>
</dbReference>
<evidence type="ECO:0000313" key="17">
    <source>
        <dbReference type="Proteomes" id="UP000821853"/>
    </source>
</evidence>
<evidence type="ECO:0000256" key="15">
    <source>
        <dbReference type="SAM" id="MobiDB-lite"/>
    </source>
</evidence>
<comment type="catalytic activity">
    <reaction evidence="1">
        <text>Exonucleolytic cleavage of poly(A) to 5'-AMP.</text>
        <dbReference type="EC" id="3.1.13.4"/>
    </reaction>
</comment>
<keyword evidence="8" id="KW-0479">Metal-binding</keyword>
<dbReference type="Gene3D" id="3.30.420.10">
    <property type="entry name" value="Ribonuclease H-like superfamily/Ribonuclease H"/>
    <property type="match status" value="2"/>
</dbReference>
<dbReference type="VEuPathDB" id="VectorBase:HLOH_063497"/>
<evidence type="ECO:0000256" key="7">
    <source>
        <dbReference type="ARBA" id="ARBA00022722"/>
    </source>
</evidence>
<keyword evidence="9" id="KW-0378">Hydrolase</keyword>
<proteinExistence type="inferred from homology"/>
<evidence type="ECO:0000256" key="1">
    <source>
        <dbReference type="ARBA" id="ARBA00001663"/>
    </source>
</evidence>
<evidence type="ECO:0000256" key="6">
    <source>
        <dbReference type="ARBA" id="ARBA00022490"/>
    </source>
</evidence>
<dbReference type="EC" id="3.1.13.4" evidence="5"/>
<sequence length="397" mass="44450">MHLVQRYNHVAADTEFPDVLVRPHVPDVKSSLDEYALVRDNVNEPNLIQLSFHFQDENWEPAPYYSTWRLSSSSASRRTTMRWTPSSYMASDLTGSNEVESTRTSSLRGARRPASSSQTLSNVSPFTKHTSSATSSSSEHRYPNGSVMDKGPRVPTEPCAIREVWASNLGEELDPMVYLVENYSSEHRYPNGSVVDKGPRVPTEPCAIREVWASNLDEELDAIVYLVENYRYISVDTEFPGVLVKPDNIELQPPAHEYCLVRDNVNLTKIIQLGFGFLEENGGASANFFTWQLRSASGRTTMRTIPPSRSSNPAKIRQALTRTSSLSGARHPASSSTMPPNGAPFTAQTSSKVQTERNFPQRESDFFELLRKYFPAAYDDKFITTSCPIVSGEACRM</sequence>
<keyword evidence="10" id="KW-0269">Exonuclease</keyword>
<feature type="compositionally biased region" description="Polar residues" evidence="15">
    <location>
        <begin position="322"/>
        <end position="339"/>
    </location>
</feature>
<dbReference type="GO" id="GO:0005737">
    <property type="term" value="C:cytoplasm"/>
    <property type="evidence" value="ECO:0007669"/>
    <property type="project" value="UniProtKB-SubCell"/>
</dbReference>
<keyword evidence="14" id="KW-0539">Nucleus</keyword>
<feature type="compositionally biased region" description="Polar residues" evidence="15">
    <location>
        <begin position="114"/>
        <end position="129"/>
    </location>
</feature>
<name>A0A9J6FXU0_HAELO</name>
<keyword evidence="6" id="KW-0963">Cytoplasm</keyword>